<accession>A0ABQ7Z1L0</accession>
<evidence type="ECO:0000313" key="3">
    <source>
        <dbReference type="EMBL" id="KAH0874029.1"/>
    </source>
</evidence>
<dbReference type="PANTHER" id="PTHR27005:SF188">
    <property type="entry name" value="INACTIVE SERINE_THREONINE-PROTEIN KINASE ZRK12-RELATED"/>
    <property type="match status" value="1"/>
</dbReference>
<keyword evidence="4" id="KW-1185">Reference proteome</keyword>
<dbReference type="Gene3D" id="1.10.510.10">
    <property type="entry name" value="Transferase(Phosphotransferase) domain 1"/>
    <property type="match status" value="1"/>
</dbReference>
<keyword evidence="1" id="KW-0547">Nucleotide-binding</keyword>
<organism evidence="3 4">
    <name type="scientific">Brassica napus</name>
    <name type="common">Rape</name>
    <dbReference type="NCBI Taxonomy" id="3708"/>
    <lineage>
        <taxon>Eukaryota</taxon>
        <taxon>Viridiplantae</taxon>
        <taxon>Streptophyta</taxon>
        <taxon>Embryophyta</taxon>
        <taxon>Tracheophyta</taxon>
        <taxon>Spermatophyta</taxon>
        <taxon>Magnoliopsida</taxon>
        <taxon>eudicotyledons</taxon>
        <taxon>Gunneridae</taxon>
        <taxon>Pentapetalae</taxon>
        <taxon>rosids</taxon>
        <taxon>malvids</taxon>
        <taxon>Brassicales</taxon>
        <taxon>Brassicaceae</taxon>
        <taxon>Brassiceae</taxon>
        <taxon>Brassica</taxon>
    </lineage>
</organism>
<dbReference type="PANTHER" id="PTHR27005">
    <property type="entry name" value="WALL-ASSOCIATED RECEPTOR KINASE-LIKE 21"/>
    <property type="match status" value="1"/>
</dbReference>
<comment type="caution">
    <text evidence="3">The sequence shown here is derived from an EMBL/GenBank/DDBJ whole genome shotgun (WGS) entry which is preliminary data.</text>
</comment>
<evidence type="ECO:0000256" key="2">
    <source>
        <dbReference type="ARBA" id="ARBA00022840"/>
    </source>
</evidence>
<name>A0ABQ7Z1L0_BRANA</name>
<evidence type="ECO:0000256" key="1">
    <source>
        <dbReference type="ARBA" id="ARBA00022741"/>
    </source>
</evidence>
<dbReference type="InterPro" id="IPR045274">
    <property type="entry name" value="WAK-like"/>
</dbReference>
<evidence type="ECO:0000313" key="4">
    <source>
        <dbReference type="Proteomes" id="UP000824890"/>
    </source>
</evidence>
<dbReference type="InterPro" id="IPR011009">
    <property type="entry name" value="Kinase-like_dom_sf"/>
</dbReference>
<keyword evidence="2" id="KW-0067">ATP-binding</keyword>
<dbReference type="SUPFAM" id="SSF56112">
    <property type="entry name" value="Protein kinase-like (PK-like)"/>
    <property type="match status" value="1"/>
</dbReference>
<proteinExistence type="predicted"/>
<evidence type="ECO:0008006" key="5">
    <source>
        <dbReference type="Google" id="ProtNLM"/>
    </source>
</evidence>
<reference evidence="3 4" key="1">
    <citation type="submission" date="2021-05" db="EMBL/GenBank/DDBJ databases">
        <title>Genome Assembly of Synthetic Allotetraploid Brassica napus Reveals Homoeologous Exchanges between Subgenomes.</title>
        <authorList>
            <person name="Davis J.T."/>
        </authorList>
    </citation>
    <scope>NUCLEOTIDE SEQUENCE [LARGE SCALE GENOMIC DNA]</scope>
    <source>
        <strain evidence="4">cv. Da-Ae</strain>
        <tissue evidence="3">Seedling</tissue>
    </source>
</reference>
<sequence>MIMDCLRKNKKLRVILTFLPKKKRSYGWLLKNKVWSKNVGERRYCYKSSSNVVMATGKYNPIKFFSADKILKATKSFSKCSLVLEPFDHERWYSGTLDNHRKILVTQPSNPKGSFPEVRDIADVGCCLETEVPVMVYYVERKQYCRVDLEKIVSWEKRVKIAEEIATALAYLHTAFKALYGAAKLGDFSNCVSIPQGETYVKLGYVRGAYDYIDDEYMNNVSEKTDAFGFGVLMKKLFTREARFRELYGRKNWKTLLKRKFPRCLSRSIEEGRFDEIVDSNMLEKIGEVAEIERFQMEAFLVLSERCIGLRGEVPNMVQVVKELKRSLQNPSSSFVL</sequence>
<dbReference type="Proteomes" id="UP000824890">
    <property type="component" value="Unassembled WGS sequence"/>
</dbReference>
<protein>
    <recommendedName>
        <fullName evidence="5">Protein kinase domain-containing protein</fullName>
    </recommendedName>
</protein>
<gene>
    <name evidence="3" type="ORF">HID58_071391</name>
</gene>
<dbReference type="EMBL" id="JAGKQM010000016">
    <property type="protein sequence ID" value="KAH0874029.1"/>
    <property type="molecule type" value="Genomic_DNA"/>
</dbReference>